<name>A0A8B7CD56_PHODC</name>
<sequence length="574" mass="63796">MSSSLSSASLPPPPPPPPPPSPSDTPGHRRHFLPLLSAAATADLPFSTRLLHPPAPTTSSYNTLIRSLSRSRDCKPLALRLYRRMLFDGAAAPPDNFTFPVVLRAAAFLSALPEGTQIHAQILKLGFSSDTYVANSLIHFYASCGLQSLARQLFDRMLRRTRVSWNVTIDGYVANGDHGTALDLFREMQRLFAPDEYTLQSVICACGGIGSLSLGMWAHAFIFKNFDDKVANDVLINNSLLDAYSKCGSITIARQVFDRMPTRDVTSWNVMILGLAMHGHVDECFEAFARMSEEEEKLKPNSITFVGILSACDHGGLVDEGRKYFDLMVTEFGIEPRIEHYGCMVDLLARAGLIEEALDLVSNMRCKPDAVIWRSLLDACCKRNAGVEVSESVARRALEFEDVGTSGVYVLLSRVYASANRWNDVGLVRKLMVDVGIRKEPGCSSIEMDGVVHHFVAGDTSHPRSEEIYGMLREVEGKLVGYKPDSSQAPMVAEFDNAREDSLRFHSERLAIAFGLLNRTPGTPIRILKNLRVCGDCHAITKLISQEYNVEIIVRDRTRFHHFRDGLCSCMDYW</sequence>
<organism evidence="5 6">
    <name type="scientific">Phoenix dactylifera</name>
    <name type="common">Date palm</name>
    <dbReference type="NCBI Taxonomy" id="42345"/>
    <lineage>
        <taxon>Eukaryota</taxon>
        <taxon>Viridiplantae</taxon>
        <taxon>Streptophyta</taxon>
        <taxon>Embryophyta</taxon>
        <taxon>Tracheophyta</taxon>
        <taxon>Spermatophyta</taxon>
        <taxon>Magnoliopsida</taxon>
        <taxon>Liliopsida</taxon>
        <taxon>Arecaceae</taxon>
        <taxon>Coryphoideae</taxon>
        <taxon>Phoeniceae</taxon>
        <taxon>Phoenix</taxon>
    </lineage>
</organism>
<gene>
    <name evidence="6" type="primary">LOC103712051</name>
</gene>
<keyword evidence="1" id="KW-0677">Repeat</keyword>
<dbReference type="FunFam" id="1.25.40.10:FF:000474">
    <property type="entry name" value="Pentatricopeptide repeat protein PPR986-12"/>
    <property type="match status" value="1"/>
</dbReference>
<feature type="repeat" description="PPR" evidence="2">
    <location>
        <begin position="130"/>
        <end position="160"/>
    </location>
</feature>
<dbReference type="Pfam" id="PF20430">
    <property type="entry name" value="Eplus_motif"/>
    <property type="match status" value="1"/>
</dbReference>
<dbReference type="Pfam" id="PF20431">
    <property type="entry name" value="E_motif"/>
    <property type="match status" value="1"/>
</dbReference>
<proteinExistence type="predicted"/>
<evidence type="ECO:0000313" key="5">
    <source>
        <dbReference type="Proteomes" id="UP000228380"/>
    </source>
</evidence>
<feature type="repeat" description="PPR" evidence="2">
    <location>
        <begin position="57"/>
        <end position="92"/>
    </location>
</feature>
<evidence type="ECO:0000256" key="3">
    <source>
        <dbReference type="SAM" id="MobiDB-lite"/>
    </source>
</evidence>
<dbReference type="Pfam" id="PF14432">
    <property type="entry name" value="DYW_deaminase"/>
    <property type="match status" value="1"/>
</dbReference>
<protein>
    <submittedName>
        <fullName evidence="6">Pentatricopeptide repeat-containing protein At1g59720, chloroplastic/mitochondrial</fullName>
    </submittedName>
</protein>
<dbReference type="PROSITE" id="PS51375">
    <property type="entry name" value="PPR"/>
    <property type="match status" value="4"/>
</dbReference>
<keyword evidence="5" id="KW-1185">Reference proteome</keyword>
<dbReference type="InterPro" id="IPR032867">
    <property type="entry name" value="DYW_dom"/>
</dbReference>
<evidence type="ECO:0000256" key="1">
    <source>
        <dbReference type="ARBA" id="ARBA00022737"/>
    </source>
</evidence>
<evidence type="ECO:0000313" key="6">
    <source>
        <dbReference type="RefSeq" id="XP_008796651.1"/>
    </source>
</evidence>
<evidence type="ECO:0000256" key="2">
    <source>
        <dbReference type="PROSITE-ProRule" id="PRU00708"/>
    </source>
</evidence>
<dbReference type="InterPro" id="IPR046849">
    <property type="entry name" value="E2_motif"/>
</dbReference>
<dbReference type="GeneID" id="103712051"/>
<dbReference type="AlphaFoldDB" id="A0A8B7CD56"/>
<feature type="compositionally biased region" description="Pro residues" evidence="3">
    <location>
        <begin position="10"/>
        <end position="23"/>
    </location>
</feature>
<dbReference type="InterPro" id="IPR046848">
    <property type="entry name" value="E_motif"/>
</dbReference>
<dbReference type="InterPro" id="IPR046960">
    <property type="entry name" value="PPR_At4g14850-like_plant"/>
</dbReference>
<feature type="domain" description="DYW" evidence="4">
    <location>
        <begin position="481"/>
        <end position="574"/>
    </location>
</feature>
<dbReference type="NCBIfam" id="TIGR00756">
    <property type="entry name" value="PPR"/>
    <property type="match status" value="3"/>
</dbReference>
<evidence type="ECO:0000259" key="4">
    <source>
        <dbReference type="Pfam" id="PF14432"/>
    </source>
</evidence>
<dbReference type="OrthoDB" id="185373at2759"/>
<dbReference type="RefSeq" id="XP_008796651.1">
    <property type="nucleotide sequence ID" value="XM_008798429.4"/>
</dbReference>
<dbReference type="InterPro" id="IPR011990">
    <property type="entry name" value="TPR-like_helical_dom_sf"/>
</dbReference>
<feature type="repeat" description="PPR" evidence="2">
    <location>
        <begin position="161"/>
        <end position="191"/>
    </location>
</feature>
<dbReference type="Gene3D" id="1.25.40.10">
    <property type="entry name" value="Tetratricopeptide repeat domain"/>
    <property type="match status" value="2"/>
</dbReference>
<feature type="repeat" description="PPR" evidence="2">
    <location>
        <begin position="264"/>
        <end position="298"/>
    </location>
</feature>
<dbReference type="PANTHER" id="PTHR47926:SF508">
    <property type="entry name" value="PENTATRICOPEPTIDE REPEAT-CONTAINING PROTEIN"/>
    <property type="match status" value="1"/>
</dbReference>
<dbReference type="Pfam" id="PF01535">
    <property type="entry name" value="PPR"/>
    <property type="match status" value="2"/>
</dbReference>
<dbReference type="GO" id="GO:0008270">
    <property type="term" value="F:zinc ion binding"/>
    <property type="evidence" value="ECO:0007669"/>
    <property type="project" value="InterPro"/>
</dbReference>
<dbReference type="GO" id="GO:0009451">
    <property type="term" value="P:RNA modification"/>
    <property type="evidence" value="ECO:0007669"/>
    <property type="project" value="InterPro"/>
</dbReference>
<dbReference type="PANTHER" id="PTHR47926">
    <property type="entry name" value="PENTATRICOPEPTIDE REPEAT-CONTAINING PROTEIN"/>
    <property type="match status" value="1"/>
</dbReference>
<feature type="region of interest" description="Disordered" evidence="3">
    <location>
        <begin position="1"/>
        <end position="30"/>
    </location>
</feature>
<accession>A0A8B7CD56</accession>
<dbReference type="Proteomes" id="UP000228380">
    <property type="component" value="Unplaced"/>
</dbReference>
<dbReference type="KEGG" id="pda:103712051"/>
<dbReference type="GO" id="GO:0003723">
    <property type="term" value="F:RNA binding"/>
    <property type="evidence" value="ECO:0007669"/>
    <property type="project" value="InterPro"/>
</dbReference>
<dbReference type="InterPro" id="IPR002885">
    <property type="entry name" value="PPR_rpt"/>
</dbReference>
<reference evidence="6" key="1">
    <citation type="submission" date="2025-08" db="UniProtKB">
        <authorList>
            <consortium name="RefSeq"/>
        </authorList>
    </citation>
    <scope>IDENTIFICATION</scope>
    <source>
        <tissue evidence="6">Young leaves</tissue>
    </source>
</reference>
<dbReference type="Pfam" id="PF13041">
    <property type="entry name" value="PPR_2"/>
    <property type="match status" value="2"/>
</dbReference>
<dbReference type="FunFam" id="1.25.40.10:FF:000427">
    <property type="entry name" value="Pentatricopeptide repeat-containing protein chloroplastic"/>
    <property type="match status" value="1"/>
</dbReference>